<dbReference type="InterPro" id="IPR011010">
    <property type="entry name" value="DNA_brk_join_enz"/>
</dbReference>
<sequence length="117" mass="13282">MEKLIASVERSSSVGKRDYTIILLAARLGLRSSDIANLKFENILWEQKNIRLVQYKTDKEIELPLLPEVGNAIIDYLKYSRQQSEEPFVFLTVRSPIIPITPFGIASLVQQTFTKAG</sequence>
<organism evidence="3">
    <name type="scientific">marine sediment metagenome</name>
    <dbReference type="NCBI Taxonomy" id="412755"/>
    <lineage>
        <taxon>unclassified sequences</taxon>
        <taxon>metagenomes</taxon>
        <taxon>ecological metagenomes</taxon>
    </lineage>
</organism>
<dbReference type="SUPFAM" id="SSF56349">
    <property type="entry name" value="DNA breaking-rejoining enzymes"/>
    <property type="match status" value="1"/>
</dbReference>
<proteinExistence type="predicted"/>
<dbReference type="EMBL" id="BARU01035429">
    <property type="protein sequence ID" value="GAH80533.1"/>
    <property type="molecule type" value="Genomic_DNA"/>
</dbReference>
<keyword evidence="1" id="KW-0233">DNA recombination</keyword>
<dbReference type="AlphaFoldDB" id="X1KEP6"/>
<evidence type="ECO:0000259" key="2">
    <source>
        <dbReference type="PROSITE" id="PS51898"/>
    </source>
</evidence>
<evidence type="ECO:0000313" key="3">
    <source>
        <dbReference type="EMBL" id="GAH80533.1"/>
    </source>
</evidence>
<dbReference type="GO" id="GO:0015074">
    <property type="term" value="P:DNA integration"/>
    <property type="evidence" value="ECO:0007669"/>
    <property type="project" value="InterPro"/>
</dbReference>
<comment type="caution">
    <text evidence="3">The sequence shown here is derived from an EMBL/GenBank/DDBJ whole genome shotgun (WGS) entry which is preliminary data.</text>
</comment>
<feature type="non-terminal residue" evidence="3">
    <location>
        <position position="117"/>
    </location>
</feature>
<accession>X1KEP6</accession>
<gene>
    <name evidence="3" type="ORF">S03H2_55470</name>
</gene>
<dbReference type="GO" id="GO:0006310">
    <property type="term" value="P:DNA recombination"/>
    <property type="evidence" value="ECO:0007669"/>
    <property type="project" value="UniProtKB-KW"/>
</dbReference>
<protein>
    <recommendedName>
        <fullName evidence="2">Tyr recombinase domain-containing protein</fullName>
    </recommendedName>
</protein>
<feature type="domain" description="Tyr recombinase" evidence="2">
    <location>
        <begin position="1"/>
        <end position="117"/>
    </location>
</feature>
<dbReference type="Gene3D" id="1.10.443.10">
    <property type="entry name" value="Intergrase catalytic core"/>
    <property type="match status" value="1"/>
</dbReference>
<dbReference type="Pfam" id="PF00589">
    <property type="entry name" value="Phage_integrase"/>
    <property type="match status" value="1"/>
</dbReference>
<name>X1KEP6_9ZZZZ</name>
<dbReference type="PROSITE" id="PS51898">
    <property type="entry name" value="TYR_RECOMBINASE"/>
    <property type="match status" value="1"/>
</dbReference>
<evidence type="ECO:0000256" key="1">
    <source>
        <dbReference type="ARBA" id="ARBA00023172"/>
    </source>
</evidence>
<dbReference type="InterPro" id="IPR013762">
    <property type="entry name" value="Integrase-like_cat_sf"/>
</dbReference>
<dbReference type="GO" id="GO:0003677">
    <property type="term" value="F:DNA binding"/>
    <property type="evidence" value="ECO:0007669"/>
    <property type="project" value="InterPro"/>
</dbReference>
<dbReference type="InterPro" id="IPR002104">
    <property type="entry name" value="Integrase_catalytic"/>
</dbReference>
<reference evidence="3" key="1">
    <citation type="journal article" date="2014" name="Front. Microbiol.">
        <title>High frequency of phylogenetically diverse reductive dehalogenase-homologous genes in deep subseafloor sedimentary metagenomes.</title>
        <authorList>
            <person name="Kawai M."/>
            <person name="Futagami T."/>
            <person name="Toyoda A."/>
            <person name="Takaki Y."/>
            <person name="Nishi S."/>
            <person name="Hori S."/>
            <person name="Arai W."/>
            <person name="Tsubouchi T."/>
            <person name="Morono Y."/>
            <person name="Uchiyama I."/>
            <person name="Ito T."/>
            <person name="Fujiyama A."/>
            <person name="Inagaki F."/>
            <person name="Takami H."/>
        </authorList>
    </citation>
    <scope>NUCLEOTIDE SEQUENCE</scope>
    <source>
        <strain evidence="3">Expedition CK06-06</strain>
    </source>
</reference>